<feature type="transmembrane region" description="Helical" evidence="1">
    <location>
        <begin position="87"/>
        <end position="108"/>
    </location>
</feature>
<feature type="transmembrane region" description="Helical" evidence="1">
    <location>
        <begin position="7"/>
        <end position="25"/>
    </location>
</feature>
<dbReference type="Pfam" id="PF10710">
    <property type="entry name" value="DUF2512"/>
    <property type="match status" value="1"/>
</dbReference>
<dbReference type="EMBL" id="WJNG01000018">
    <property type="protein sequence ID" value="MRH44680.1"/>
    <property type="molecule type" value="Genomic_DNA"/>
</dbReference>
<name>A0A6A8DHH3_9BACI</name>
<accession>A0A6A8DHH3</accession>
<dbReference type="RefSeq" id="WP_153738291.1">
    <property type="nucleotide sequence ID" value="NZ_WJNG01000018.1"/>
</dbReference>
<dbReference type="InterPro" id="IPR019649">
    <property type="entry name" value="DUF2512"/>
</dbReference>
<evidence type="ECO:0000313" key="2">
    <source>
        <dbReference type="EMBL" id="MRH44680.1"/>
    </source>
</evidence>
<keyword evidence="1" id="KW-0812">Transmembrane</keyword>
<reference evidence="2" key="1">
    <citation type="submission" date="2019-11" db="EMBL/GenBank/DDBJ databases">
        <authorList>
            <person name="Li J."/>
        </authorList>
    </citation>
    <scope>NUCLEOTIDE SEQUENCE</scope>
    <source>
        <strain evidence="2">B6B</strain>
    </source>
</reference>
<sequence length="155" mass="17861">MDHVKALGIKFIVIAIVLFSILAIFNNASLTNILIISILVTGVSYLIGDLFILRRYGNLIATVADFGLAFISVWLLSTLFFQVEYGIFSASLFIAFFISISEAIFHMYMQRIVFKQDKEIYINRRVLSNNFQTEFSEEKLDRDIIELRDDKKDDN</sequence>
<gene>
    <name evidence="2" type="ORF">GH741_18700</name>
</gene>
<protein>
    <submittedName>
        <fullName evidence="2">DUF2512 family protein</fullName>
    </submittedName>
</protein>
<dbReference type="Proteomes" id="UP000799092">
    <property type="component" value="Unassembled WGS sequence"/>
</dbReference>
<keyword evidence="1" id="KW-0472">Membrane</keyword>
<keyword evidence="1" id="KW-1133">Transmembrane helix</keyword>
<proteinExistence type="predicted"/>
<dbReference type="OrthoDB" id="2111682at2"/>
<feature type="transmembrane region" description="Helical" evidence="1">
    <location>
        <begin position="59"/>
        <end position="81"/>
    </location>
</feature>
<feature type="transmembrane region" description="Helical" evidence="1">
    <location>
        <begin position="31"/>
        <end position="52"/>
    </location>
</feature>
<dbReference type="AlphaFoldDB" id="A0A6A8DHH3"/>
<organism evidence="2 3">
    <name type="scientific">Aquibacillus halophilus</name>
    <dbReference type="NCBI Taxonomy" id="930132"/>
    <lineage>
        <taxon>Bacteria</taxon>
        <taxon>Bacillati</taxon>
        <taxon>Bacillota</taxon>
        <taxon>Bacilli</taxon>
        <taxon>Bacillales</taxon>
        <taxon>Bacillaceae</taxon>
        <taxon>Aquibacillus</taxon>
    </lineage>
</organism>
<keyword evidence="3" id="KW-1185">Reference proteome</keyword>
<evidence type="ECO:0000313" key="3">
    <source>
        <dbReference type="Proteomes" id="UP000799092"/>
    </source>
</evidence>
<evidence type="ECO:0000256" key="1">
    <source>
        <dbReference type="SAM" id="Phobius"/>
    </source>
</evidence>
<comment type="caution">
    <text evidence="2">The sequence shown here is derived from an EMBL/GenBank/DDBJ whole genome shotgun (WGS) entry which is preliminary data.</text>
</comment>